<reference evidence="1 2" key="1">
    <citation type="submission" date="2021-01" db="EMBL/GenBank/DDBJ databases">
        <title>Whole genome shotgun sequence of Verrucosispora gifhornensis NBRC 16317.</title>
        <authorList>
            <person name="Komaki H."/>
            <person name="Tamura T."/>
        </authorList>
    </citation>
    <scope>NUCLEOTIDE SEQUENCE [LARGE SCALE GENOMIC DNA]</scope>
    <source>
        <strain evidence="1 2">NBRC 16317</strain>
    </source>
</reference>
<comment type="caution">
    <text evidence="1">The sequence shown here is derived from an EMBL/GenBank/DDBJ whole genome shotgun (WGS) entry which is preliminary data.</text>
</comment>
<evidence type="ECO:0000313" key="1">
    <source>
        <dbReference type="EMBL" id="GIJ15672.1"/>
    </source>
</evidence>
<accession>A0ABQ4ICM4</accession>
<sequence>MRCRVASETPGWPLSAYDTAPLETPARRATSAIVGRFTGVRPPEPVRCRWTGYPSTAIGQARAGTALLVRFSPNDGVDSGLHDNKVSGLKSRSVKGFRAEDDVPVAPLTLGKCTRTVASLIRFSRHFSTCGDGER</sequence>
<protein>
    <submittedName>
        <fullName evidence="1">Uncharacterized protein</fullName>
    </submittedName>
</protein>
<gene>
    <name evidence="1" type="ORF">Vgi01_23560</name>
</gene>
<organism evidence="1 2">
    <name type="scientific">Micromonospora gifhornensis</name>
    <dbReference type="NCBI Taxonomy" id="84594"/>
    <lineage>
        <taxon>Bacteria</taxon>
        <taxon>Bacillati</taxon>
        <taxon>Actinomycetota</taxon>
        <taxon>Actinomycetes</taxon>
        <taxon>Micromonosporales</taxon>
        <taxon>Micromonosporaceae</taxon>
        <taxon>Micromonospora</taxon>
    </lineage>
</organism>
<keyword evidence="2" id="KW-1185">Reference proteome</keyword>
<evidence type="ECO:0000313" key="2">
    <source>
        <dbReference type="Proteomes" id="UP000647860"/>
    </source>
</evidence>
<dbReference type="Proteomes" id="UP000647860">
    <property type="component" value="Unassembled WGS sequence"/>
</dbReference>
<name>A0ABQ4ICM4_9ACTN</name>
<proteinExistence type="predicted"/>
<dbReference type="EMBL" id="BOPA01000017">
    <property type="protein sequence ID" value="GIJ15672.1"/>
    <property type="molecule type" value="Genomic_DNA"/>
</dbReference>